<accession>A0ABD3VYP4</accession>
<dbReference type="AlphaFoldDB" id="A0ABD3VYP4"/>
<evidence type="ECO:0000256" key="1">
    <source>
        <dbReference type="ARBA" id="ARBA00022490"/>
    </source>
</evidence>
<comment type="subunit">
    <text evidence="4">Component of the eukaryotic translation initiation factor 3 (eIF-3) complex.</text>
</comment>
<keyword evidence="2 4" id="KW-0396">Initiation factor</keyword>
<evidence type="ECO:0000313" key="7">
    <source>
        <dbReference type="Proteomes" id="UP001634394"/>
    </source>
</evidence>
<dbReference type="Pfam" id="PF08597">
    <property type="entry name" value="eIF3_subunit"/>
    <property type="match status" value="1"/>
</dbReference>
<comment type="function">
    <text evidence="4">Component of the eukaryotic translation initiation factor 3 (eIF-3) complex, which is involved in protein synthesis of a specialized repertoire of mRNAs and, together with other initiation factors, stimulates binding of mRNA and methionyl-tRNAi to the 40S ribosome. The eIF-3 complex specifically targets and initiates translation of a subset of mRNAs involved in cell proliferation.</text>
</comment>
<dbReference type="Gene3D" id="1.10.246.60">
    <property type="entry name" value="Eukaryotic translation initiation factor 3 like domains"/>
    <property type="match status" value="1"/>
</dbReference>
<organism evidence="6 7">
    <name type="scientific">Sinanodonta woodiana</name>
    <name type="common">Chinese pond mussel</name>
    <name type="synonym">Anodonta woodiana</name>
    <dbReference type="NCBI Taxonomy" id="1069815"/>
    <lineage>
        <taxon>Eukaryota</taxon>
        <taxon>Metazoa</taxon>
        <taxon>Spiralia</taxon>
        <taxon>Lophotrochozoa</taxon>
        <taxon>Mollusca</taxon>
        <taxon>Bivalvia</taxon>
        <taxon>Autobranchia</taxon>
        <taxon>Heteroconchia</taxon>
        <taxon>Palaeoheterodonta</taxon>
        <taxon>Unionida</taxon>
        <taxon>Unionoidea</taxon>
        <taxon>Unionidae</taxon>
        <taxon>Unioninae</taxon>
        <taxon>Sinanodonta</taxon>
    </lineage>
</organism>
<feature type="compositionally biased region" description="Acidic residues" evidence="5">
    <location>
        <begin position="1"/>
        <end position="11"/>
    </location>
</feature>
<dbReference type="Proteomes" id="UP001634394">
    <property type="component" value="Unassembled WGS sequence"/>
</dbReference>
<dbReference type="InterPro" id="IPR013906">
    <property type="entry name" value="eIF3j"/>
</dbReference>
<comment type="caution">
    <text evidence="6">The sequence shown here is derived from an EMBL/GenBank/DDBJ whole genome shotgun (WGS) entry which is preliminary data.</text>
</comment>
<sequence length="235" mass="27305">MADWDADDFEPQDVVSNVKGDKWEGEDEEDIKESWEEEDEKKEVTEDAQSEAVKAFQKKKKKPLAERIAEKEAERLAAEKAEKEGVKELTPEEKLAEKLKLQKIQEESDLKLAKDAFGVTDAKSIDGMFPDTEEEFSAFRDALKSKITQFDKHKNYSAFIEKFIQDLLMDGNLEDLRKVTTSLTTLFHERQRQQKEQEKKKKKKTKTAIRAERDHDYTDIAAAARAEDFYEDDFI</sequence>
<proteinExistence type="inferred from homology"/>
<evidence type="ECO:0000256" key="3">
    <source>
        <dbReference type="ARBA" id="ARBA00022917"/>
    </source>
</evidence>
<comment type="similarity">
    <text evidence="4">Belongs to the eIF-3 subunit J family.</text>
</comment>
<reference evidence="6 7" key="1">
    <citation type="submission" date="2024-11" db="EMBL/GenBank/DDBJ databases">
        <title>Chromosome-level genome assembly of the freshwater bivalve Anodonta woodiana.</title>
        <authorList>
            <person name="Chen X."/>
        </authorList>
    </citation>
    <scope>NUCLEOTIDE SEQUENCE [LARGE SCALE GENOMIC DNA]</scope>
    <source>
        <strain evidence="6">MN2024</strain>
        <tissue evidence="6">Gills</tissue>
    </source>
</reference>
<dbReference type="GO" id="GO:0005852">
    <property type="term" value="C:eukaryotic translation initiation factor 3 complex"/>
    <property type="evidence" value="ECO:0007669"/>
    <property type="project" value="UniProtKB-UniRule"/>
</dbReference>
<keyword evidence="7" id="KW-1185">Reference proteome</keyword>
<dbReference type="GO" id="GO:0033290">
    <property type="term" value="C:eukaryotic 48S preinitiation complex"/>
    <property type="evidence" value="ECO:0007669"/>
    <property type="project" value="UniProtKB-UniRule"/>
</dbReference>
<evidence type="ECO:0000256" key="2">
    <source>
        <dbReference type="ARBA" id="ARBA00022540"/>
    </source>
</evidence>
<dbReference type="EMBL" id="JBJQND010000009">
    <property type="protein sequence ID" value="KAL3866749.1"/>
    <property type="molecule type" value="Genomic_DNA"/>
</dbReference>
<feature type="region of interest" description="Disordered" evidence="5">
    <location>
        <begin position="1"/>
        <end position="64"/>
    </location>
</feature>
<keyword evidence="4" id="KW-0175">Coiled coil</keyword>
<protein>
    <recommendedName>
        <fullName evidence="4">Eukaryotic translation initiation factor 3 subunit J</fullName>
        <shortName evidence="4">eIF3j</shortName>
    </recommendedName>
</protein>
<dbReference type="InterPro" id="IPR023194">
    <property type="entry name" value="eIF3-like_dom_sf"/>
</dbReference>
<gene>
    <name evidence="6" type="ORF">ACJMK2_044025</name>
</gene>
<dbReference type="GO" id="GO:0001732">
    <property type="term" value="P:formation of cytoplasmic translation initiation complex"/>
    <property type="evidence" value="ECO:0007669"/>
    <property type="project" value="UniProtKB-UniRule"/>
</dbReference>
<feature type="region of interest" description="Disordered" evidence="5">
    <location>
        <begin position="190"/>
        <end position="211"/>
    </location>
</feature>
<feature type="compositionally biased region" description="Basic and acidic residues" evidence="5">
    <location>
        <begin position="190"/>
        <end position="199"/>
    </location>
</feature>
<evidence type="ECO:0000313" key="6">
    <source>
        <dbReference type="EMBL" id="KAL3866749.1"/>
    </source>
</evidence>
<evidence type="ECO:0000256" key="5">
    <source>
        <dbReference type="SAM" id="MobiDB-lite"/>
    </source>
</evidence>
<dbReference type="PANTHER" id="PTHR21681">
    <property type="entry name" value="EUKARYOTIC TRANSLATION INITIATION FACTOR 3 SUBUNIT J"/>
    <property type="match status" value="1"/>
</dbReference>
<dbReference type="GO" id="GO:0016282">
    <property type="term" value="C:eukaryotic 43S preinitiation complex"/>
    <property type="evidence" value="ECO:0007669"/>
    <property type="project" value="UniProtKB-UniRule"/>
</dbReference>
<dbReference type="HAMAP" id="MF_03009">
    <property type="entry name" value="eIF3j"/>
    <property type="match status" value="1"/>
</dbReference>
<feature type="compositionally biased region" description="Acidic residues" evidence="5">
    <location>
        <begin position="24"/>
        <end position="40"/>
    </location>
</feature>
<feature type="coiled-coil region" evidence="4">
    <location>
        <begin position="64"/>
        <end position="116"/>
    </location>
</feature>
<dbReference type="GO" id="GO:0003743">
    <property type="term" value="F:translation initiation factor activity"/>
    <property type="evidence" value="ECO:0007669"/>
    <property type="project" value="UniProtKB-UniRule"/>
</dbReference>
<dbReference type="PANTHER" id="PTHR21681:SF0">
    <property type="entry name" value="EUKARYOTIC TRANSLATION INITIATION FACTOR 3 SUBUNIT J"/>
    <property type="match status" value="1"/>
</dbReference>
<name>A0ABD3VYP4_SINWO</name>
<keyword evidence="1 4" id="KW-0963">Cytoplasm</keyword>
<comment type="subcellular location">
    <subcellularLocation>
        <location evidence="4">Cytoplasm</location>
    </subcellularLocation>
</comment>
<evidence type="ECO:0000256" key="4">
    <source>
        <dbReference type="HAMAP-Rule" id="MF_03009"/>
    </source>
</evidence>
<keyword evidence="3 4" id="KW-0648">Protein biosynthesis</keyword>